<accession>A0A160U0Q5</accession>
<dbReference type="EMBL" id="CZQD01000048">
    <property type="protein sequence ID" value="CUS57725.1"/>
    <property type="molecule type" value="Genomic_DNA"/>
</dbReference>
<sequence>MIKLVRVLIVQIGQSVMTEALLIKMMIDWHHMMQLFSMRTRMRRP</sequence>
<organism evidence="1">
    <name type="scientific">hydrothermal vent metagenome</name>
    <dbReference type="NCBI Taxonomy" id="652676"/>
    <lineage>
        <taxon>unclassified sequences</taxon>
        <taxon>metagenomes</taxon>
        <taxon>ecological metagenomes</taxon>
    </lineage>
</organism>
<gene>
    <name evidence="1" type="ORF">MGWOODY_Hyp1805</name>
</gene>
<name>A0A160U0Q5_9ZZZZ</name>
<protein>
    <submittedName>
        <fullName evidence="1">Uncharacterized protein</fullName>
    </submittedName>
</protein>
<evidence type="ECO:0000313" key="1">
    <source>
        <dbReference type="EMBL" id="CUS57725.1"/>
    </source>
</evidence>
<proteinExistence type="predicted"/>
<reference evidence="1" key="1">
    <citation type="submission" date="2015-10" db="EMBL/GenBank/DDBJ databases">
        <authorList>
            <person name="Gilbert D.G."/>
        </authorList>
    </citation>
    <scope>NUCLEOTIDE SEQUENCE</scope>
</reference>
<dbReference type="AlphaFoldDB" id="A0A160U0Q5"/>